<dbReference type="RefSeq" id="WP_143860558.1">
    <property type="nucleotide sequence ID" value="NZ_NGAF01000044.1"/>
</dbReference>
<accession>A0A231GTT2</accession>
<evidence type="ECO:0000256" key="1">
    <source>
        <dbReference type="SAM" id="MobiDB-lite"/>
    </source>
</evidence>
<reference evidence="2 3" key="1">
    <citation type="submission" date="2017-07" db="EMBL/GenBank/DDBJ databases">
        <title>First draft Genome Sequence of Nocardia cerradoensis isolated from human infection.</title>
        <authorList>
            <person name="Carrasco G."/>
        </authorList>
    </citation>
    <scope>NUCLEOTIDE SEQUENCE [LARGE SCALE GENOMIC DNA]</scope>
    <source>
        <strain evidence="2 3">CNM20130759</strain>
    </source>
</reference>
<name>A0A231GTT2_9NOCA</name>
<dbReference type="AlphaFoldDB" id="A0A231GTT2"/>
<dbReference type="Proteomes" id="UP000215506">
    <property type="component" value="Unassembled WGS sequence"/>
</dbReference>
<comment type="caution">
    <text evidence="2">The sequence shown here is derived from an EMBL/GenBank/DDBJ whole genome shotgun (WGS) entry which is preliminary data.</text>
</comment>
<evidence type="ECO:0000313" key="3">
    <source>
        <dbReference type="Proteomes" id="UP000215506"/>
    </source>
</evidence>
<evidence type="ECO:0000313" key="2">
    <source>
        <dbReference type="EMBL" id="OXR40037.1"/>
    </source>
</evidence>
<feature type="compositionally biased region" description="Basic and acidic residues" evidence="1">
    <location>
        <begin position="294"/>
        <end position="304"/>
    </location>
</feature>
<gene>
    <name evidence="2" type="ORF">B7C42_07882</name>
</gene>
<proteinExistence type="predicted"/>
<organism evidence="2 3">
    <name type="scientific">Nocardia cerradoensis</name>
    <dbReference type="NCBI Taxonomy" id="85688"/>
    <lineage>
        <taxon>Bacteria</taxon>
        <taxon>Bacillati</taxon>
        <taxon>Actinomycetota</taxon>
        <taxon>Actinomycetes</taxon>
        <taxon>Mycobacteriales</taxon>
        <taxon>Nocardiaceae</taxon>
        <taxon>Nocardia</taxon>
    </lineage>
</organism>
<sequence length="304" mass="33618">MNEPHSSPVQRRPVWQQRLLDRIQDLSDDRGRLLRAGYDTPPGAGELSMLAWRTQLLQLGADRTEIETHARAIGIPDTEIAAARSAGARGRRADIRPEPGVDAVRGHVMTWVASDAWQMQHMAAIDVARRMRAITEMPRFEPEPWMVAQFERNLSALWIRAGNIADAIGLTVDESAGMWARTSGEWRRILDATIHTYDDEALEERWRVYARSGIETSAVRDATAVSLRVDVARSEQPVRIPTPHAMKTAATAALLSHSSVGADTIADAIDHALPAQADHTRWEAAPPTDPHQPPGRDLDTGPEP</sequence>
<protein>
    <submittedName>
        <fullName evidence="2">Uncharacterized protein</fullName>
    </submittedName>
</protein>
<keyword evidence="3" id="KW-1185">Reference proteome</keyword>
<feature type="region of interest" description="Disordered" evidence="1">
    <location>
        <begin position="281"/>
        <end position="304"/>
    </location>
</feature>
<dbReference type="EMBL" id="NGAF01000044">
    <property type="protein sequence ID" value="OXR40037.1"/>
    <property type="molecule type" value="Genomic_DNA"/>
</dbReference>